<keyword evidence="2" id="KW-1133">Transmembrane helix</keyword>
<organism evidence="3 4">
    <name type="scientific">Populus alba x Populus x berolinensis</name>
    <dbReference type="NCBI Taxonomy" id="444605"/>
    <lineage>
        <taxon>Eukaryota</taxon>
        <taxon>Viridiplantae</taxon>
        <taxon>Streptophyta</taxon>
        <taxon>Embryophyta</taxon>
        <taxon>Tracheophyta</taxon>
        <taxon>Spermatophyta</taxon>
        <taxon>Magnoliopsida</taxon>
        <taxon>eudicotyledons</taxon>
        <taxon>Gunneridae</taxon>
        <taxon>Pentapetalae</taxon>
        <taxon>rosids</taxon>
        <taxon>fabids</taxon>
        <taxon>Malpighiales</taxon>
        <taxon>Salicaceae</taxon>
        <taxon>Saliceae</taxon>
        <taxon>Populus</taxon>
    </lineage>
</organism>
<feature type="compositionally biased region" description="Polar residues" evidence="1">
    <location>
        <begin position="300"/>
        <end position="311"/>
    </location>
</feature>
<feature type="compositionally biased region" description="Polar residues" evidence="1">
    <location>
        <begin position="86"/>
        <end position="99"/>
    </location>
</feature>
<reference evidence="3 4" key="1">
    <citation type="journal article" date="2023" name="Mol. Ecol. Resour.">
        <title>Chromosome-level genome assembly of a triploid poplar Populus alba 'Berolinensis'.</title>
        <authorList>
            <person name="Chen S."/>
            <person name="Yu Y."/>
            <person name="Wang X."/>
            <person name="Wang S."/>
            <person name="Zhang T."/>
            <person name="Zhou Y."/>
            <person name="He R."/>
            <person name="Meng N."/>
            <person name="Wang Y."/>
            <person name="Liu W."/>
            <person name="Liu Z."/>
            <person name="Liu J."/>
            <person name="Guo Q."/>
            <person name="Huang H."/>
            <person name="Sederoff R.R."/>
            <person name="Wang G."/>
            <person name="Qu G."/>
            <person name="Chen S."/>
        </authorList>
    </citation>
    <scope>NUCLEOTIDE SEQUENCE [LARGE SCALE GENOMIC DNA]</scope>
    <source>
        <strain evidence="3">SC-2020</strain>
    </source>
</reference>
<evidence type="ECO:0000313" key="4">
    <source>
        <dbReference type="Proteomes" id="UP001164929"/>
    </source>
</evidence>
<accession>A0AAD6RUK8</accession>
<dbReference type="EMBL" id="JAQIZT010000001">
    <property type="protein sequence ID" value="KAJ7015466.1"/>
    <property type="molecule type" value="Genomic_DNA"/>
</dbReference>
<feature type="compositionally biased region" description="Acidic residues" evidence="1">
    <location>
        <begin position="344"/>
        <end position="355"/>
    </location>
</feature>
<evidence type="ECO:0000313" key="3">
    <source>
        <dbReference type="EMBL" id="KAJ7015466.1"/>
    </source>
</evidence>
<protein>
    <submittedName>
        <fullName evidence="3">WPP domain-interacting protein 1-like</fullName>
    </submittedName>
</protein>
<gene>
    <name evidence="3" type="ORF">NC653_004688</name>
</gene>
<dbReference type="PANTHER" id="PTHR34562:SF8">
    <property type="entry name" value="WPP DOMAIN-INTERACTING PROTEIN 1"/>
    <property type="match status" value="1"/>
</dbReference>
<feature type="transmembrane region" description="Helical" evidence="2">
    <location>
        <begin position="601"/>
        <end position="621"/>
    </location>
</feature>
<dbReference type="PANTHER" id="PTHR34562">
    <property type="entry name" value="WPP DOMAIN-INTERACTING PROTEIN 2"/>
    <property type="match status" value="1"/>
</dbReference>
<feature type="compositionally biased region" description="Low complexity" evidence="1">
    <location>
        <begin position="241"/>
        <end position="260"/>
    </location>
</feature>
<dbReference type="InterPro" id="IPR044696">
    <property type="entry name" value="WIP1/2/3"/>
</dbReference>
<feature type="region of interest" description="Disordered" evidence="1">
    <location>
        <begin position="1"/>
        <end position="112"/>
    </location>
</feature>
<dbReference type="AlphaFoldDB" id="A0AAD6RUK8"/>
<feature type="compositionally biased region" description="Basic and acidic residues" evidence="1">
    <location>
        <begin position="360"/>
        <end position="374"/>
    </location>
</feature>
<comment type="caution">
    <text evidence="3">The sequence shown here is derived from an EMBL/GenBank/DDBJ whole genome shotgun (WGS) entry which is preliminary data.</text>
</comment>
<feature type="region of interest" description="Disordered" evidence="1">
    <location>
        <begin position="477"/>
        <end position="500"/>
    </location>
</feature>
<feature type="region of interest" description="Disordered" evidence="1">
    <location>
        <begin position="203"/>
        <end position="379"/>
    </location>
</feature>
<name>A0AAD6RUK8_9ROSI</name>
<keyword evidence="4" id="KW-1185">Reference proteome</keyword>
<evidence type="ECO:0000256" key="1">
    <source>
        <dbReference type="SAM" id="MobiDB-lite"/>
    </source>
</evidence>
<feature type="compositionally biased region" description="Basic and acidic residues" evidence="1">
    <location>
        <begin position="264"/>
        <end position="288"/>
    </location>
</feature>
<keyword evidence="2" id="KW-0812">Transmembrane</keyword>
<keyword evidence="2" id="KW-0472">Membrane</keyword>
<feature type="compositionally biased region" description="Low complexity" evidence="1">
    <location>
        <begin position="19"/>
        <end position="29"/>
    </location>
</feature>
<proteinExistence type="predicted"/>
<evidence type="ECO:0000256" key="2">
    <source>
        <dbReference type="SAM" id="Phobius"/>
    </source>
</evidence>
<sequence length="789" mass="85663">MDLESESPALESVEDNELTTTTIIPTTTPDCPLNHGDGDGGDDNSKIKANGSCSNGIIHDMGANGNGDTNTLPHDGEVKEGVGSEQVGNSGKSSPSTAISPAGGSPPTKGFGLKKWRRIRRDVVKDASADADNSKVLKRVFSGAVNQAEPTKLKPVEVMQNSDGSFGSANLFRNVALGDAFVTRGSSLESIFMVASAFAAGMDSENSEDRSSKSSTAASAPRVRHDLPALSGYARDKNRVKSLSGKGVGSSAQQVQQGKGWVENGKKPRGERVKIEKENSHSSMESDSRSSNFVFMQGDCSVTSNGKQSGRSMIYDGENSDEAHAGEQQFSGDVHTGYGQENVGEVEDVSEDELAAEASWTDKGEKRVDHRPSADQDQWDESILSLQSVQKALENEVQKLGEIGKVSSVVEDSSLADPEIHESSLSDKFDSESFKESSSLEFQVLSLTQNVKYLESSLELTKAMLKMKETMVAELEASLNGDKSPKEESVSTAELQQEKSRELENELEGLFKQKIEAEIKCLALTRNLQKLRVAAGDQIALFEEQQAMAGEQVQMLNKLGEAEIKAASLKKQAEQLEKYCGDVLGTEEVFKMQSKVCEVTAFDFAFLGFLAVSVAVITLFWGGCTHLNKTTGTCFATFSLWKLKNTNLPKKSDTPVLKLMTSDGLSSAFTAKLLFGAAVLILEREVVLALKRNIKITMKMVRGKSSSPDHMIGKMINWMFVGKGAINVLDSIPEWEDLKGGAGNQSERRQITRNKITKALESGKKLQNVLYLKKQKFDFIFLLALNVTF</sequence>
<dbReference type="Proteomes" id="UP001164929">
    <property type="component" value="Chromosome 1"/>
</dbReference>